<dbReference type="SUPFAM" id="SSF48452">
    <property type="entry name" value="TPR-like"/>
    <property type="match status" value="1"/>
</dbReference>
<evidence type="ECO:0000313" key="6">
    <source>
        <dbReference type="Proteomes" id="UP000240859"/>
    </source>
</evidence>
<comment type="caution">
    <text evidence="5">The sequence shown here is derived from an EMBL/GenBank/DDBJ whole genome shotgun (WGS) entry which is preliminary data.</text>
</comment>
<evidence type="ECO:0000256" key="2">
    <source>
        <dbReference type="ARBA" id="ARBA00019992"/>
    </source>
</evidence>
<evidence type="ECO:0000256" key="1">
    <source>
        <dbReference type="ARBA" id="ARBA00005857"/>
    </source>
</evidence>
<comment type="similarity">
    <text evidence="1">Belongs to the TTC38 family.</text>
</comment>
<keyword evidence="4" id="KW-0802">TPR repeat</keyword>
<dbReference type="InterPro" id="IPR033891">
    <property type="entry name" value="TTC38"/>
</dbReference>
<name>A0ABX5IM38_9STAP</name>
<organism evidence="5 6">
    <name type="scientific">Staphylococcus succinus</name>
    <dbReference type="NCBI Taxonomy" id="61015"/>
    <lineage>
        <taxon>Bacteria</taxon>
        <taxon>Bacillati</taxon>
        <taxon>Bacillota</taxon>
        <taxon>Bacilli</taxon>
        <taxon>Bacillales</taxon>
        <taxon>Staphylococcaceae</taxon>
        <taxon>Staphylococcus</taxon>
    </lineage>
</organism>
<evidence type="ECO:0000256" key="3">
    <source>
        <dbReference type="ARBA" id="ARBA00022737"/>
    </source>
</evidence>
<sequence>MKNYLIESKDIYNNVYFSQQEINIEKLYDQLYGMIEPIDYINIKNQDIFLLQLQTIEYLNSMEKRKHNKALENLKILNTNSIENSDVLLLNNALEKQATCQYTDAHQKYRELLNNNPQNRLAFFALHIMEFNLGWQKSMLETSQIVVNSFKNTNHSFYGYSKGIESFSLIENGFFEEAKNAAEIALRINPKDVYSIHAMCHYFYETGKYQEGILWMEKMKQHWHCNKGMRIHVWWHLAVFHLFNLDFKEVKQIMTNEIMCKSVENGFEDLDITALLWRLHLLDKIDIIPYKSLNNWDDYLNNSHFIFNDLHALIAYMLKDEKEKIESLIQQVRERRYNTISYEQLNLLNGFYDFAKQNYSEASKKLFPLLNNTNFGGSNAQRDIIPFTLYFSLLKSNNLDEARKLLDTCRAFKHPCKLKEKLLSYLEGDDH</sequence>
<keyword evidence="3" id="KW-0677">Repeat</keyword>
<dbReference type="PANTHER" id="PTHR16263">
    <property type="entry name" value="TETRATRICOPEPTIDE REPEAT PROTEIN 38"/>
    <property type="match status" value="1"/>
</dbReference>
<dbReference type="EMBL" id="PZFR01000048">
    <property type="protein sequence ID" value="PTI68553.1"/>
    <property type="molecule type" value="Genomic_DNA"/>
</dbReference>
<reference evidence="5 6" key="1">
    <citation type="journal article" date="2016" name="Front. Microbiol.">
        <title>Comprehensive Phylogenetic Analysis of Bovine Non-aureus Staphylococci Species Based on Whole-Genome Sequencing.</title>
        <authorList>
            <person name="Naushad S."/>
            <person name="Barkema H.W."/>
            <person name="Luby C."/>
            <person name="Condas L.A."/>
            <person name="Nobrega D.B."/>
            <person name="Carson D.A."/>
            <person name="De Buck J."/>
        </authorList>
    </citation>
    <scope>NUCLEOTIDE SEQUENCE [LARGE SCALE GENOMIC DNA]</scope>
    <source>
        <strain evidence="5 6">SNUC 1084</strain>
    </source>
</reference>
<accession>A0ABX5IM38</accession>
<dbReference type="PANTHER" id="PTHR16263:SF4">
    <property type="entry name" value="TETRATRICOPEPTIDE REPEAT PROTEIN 38"/>
    <property type="match status" value="1"/>
</dbReference>
<dbReference type="Proteomes" id="UP000240859">
    <property type="component" value="Unassembled WGS sequence"/>
</dbReference>
<dbReference type="Gene3D" id="1.25.40.10">
    <property type="entry name" value="Tetratricopeptide repeat domain"/>
    <property type="match status" value="1"/>
</dbReference>
<evidence type="ECO:0000313" key="5">
    <source>
        <dbReference type="EMBL" id="PTI68553.1"/>
    </source>
</evidence>
<protein>
    <recommendedName>
        <fullName evidence="2">Tetratricopeptide repeat protein 38</fullName>
    </recommendedName>
</protein>
<proteinExistence type="inferred from homology"/>
<gene>
    <name evidence="5" type="ORF">BU057_08380</name>
</gene>
<dbReference type="RefSeq" id="WP_107600980.1">
    <property type="nucleotide sequence ID" value="NZ_JBOILH010000001.1"/>
</dbReference>
<evidence type="ECO:0000256" key="4">
    <source>
        <dbReference type="ARBA" id="ARBA00022803"/>
    </source>
</evidence>
<keyword evidence="6" id="KW-1185">Reference proteome</keyword>
<dbReference type="InterPro" id="IPR011990">
    <property type="entry name" value="TPR-like_helical_dom_sf"/>
</dbReference>